<evidence type="ECO:0000259" key="1">
    <source>
        <dbReference type="Pfam" id="PF05239"/>
    </source>
</evidence>
<dbReference type="GO" id="GO:0019684">
    <property type="term" value="P:photosynthesis, light reaction"/>
    <property type="evidence" value="ECO:0007669"/>
    <property type="project" value="InterPro"/>
</dbReference>
<reference evidence="3 5" key="2">
    <citation type="submission" date="2019-09" db="EMBL/GenBank/DDBJ databases">
        <title>FDA dAtabase for Regulatory Grade micrObial Sequences (FDA-ARGOS): Supporting development and validation of Infectious Disease Dx tests.</title>
        <authorList>
            <person name="Sciortino C."/>
            <person name="Tallon L."/>
            <person name="Sadzewicz L."/>
            <person name="Vavikolanu K."/>
            <person name="Mehta A."/>
            <person name="Aluvathingal J."/>
            <person name="Nadendla S."/>
            <person name="Nandy P."/>
            <person name="Geyer C."/>
            <person name="Yan Y."/>
            <person name="Sichtig H."/>
        </authorList>
    </citation>
    <scope>NUCLEOTIDE SEQUENCE [LARGE SCALE GENOMIC DNA]</scope>
    <source>
        <strain evidence="3 5">FDAARGOS_640</strain>
    </source>
</reference>
<feature type="domain" description="PRC-barrel" evidence="1">
    <location>
        <begin position="3"/>
        <end position="64"/>
    </location>
</feature>
<dbReference type="EMBL" id="CP012117">
    <property type="protein sequence ID" value="ANP26800.1"/>
    <property type="molecule type" value="Genomic_DNA"/>
</dbReference>
<dbReference type="GO" id="GO:0030077">
    <property type="term" value="C:plasma membrane light-harvesting complex"/>
    <property type="evidence" value="ECO:0007669"/>
    <property type="project" value="InterPro"/>
</dbReference>
<proteinExistence type="predicted"/>
<protein>
    <submittedName>
        <fullName evidence="3">PRC-barrel domain containing protein</fullName>
    </submittedName>
</protein>
<dbReference type="EMBL" id="CP044108">
    <property type="protein sequence ID" value="QEU12626.1"/>
    <property type="molecule type" value="Genomic_DNA"/>
</dbReference>
<dbReference type="InterPro" id="IPR014747">
    <property type="entry name" value="Bac_photo_RC_H_C"/>
</dbReference>
<dbReference type="Pfam" id="PF05239">
    <property type="entry name" value="PRC"/>
    <property type="match status" value="1"/>
</dbReference>
<sequence>MATEVELDRLRNATVRESSGARLGKVCEIFLNDRTQKISFVTIALGPFGMREVYIPYEYIDLDNEGPKTSLCREILEAAPRANGLGHLTFTQEEQLRAYYESAVVVDPHSTPKF</sequence>
<accession>A0A1B0ZFT3</accession>
<dbReference type="RefSeq" id="WP_065247160.1">
    <property type="nucleotide sequence ID" value="NZ_CP012117.1"/>
</dbReference>
<evidence type="ECO:0000313" key="4">
    <source>
        <dbReference type="Proteomes" id="UP000092596"/>
    </source>
</evidence>
<dbReference type="Proteomes" id="UP000092596">
    <property type="component" value="Chromosome"/>
</dbReference>
<evidence type="ECO:0000313" key="5">
    <source>
        <dbReference type="Proteomes" id="UP000323865"/>
    </source>
</evidence>
<dbReference type="InterPro" id="IPR011033">
    <property type="entry name" value="PRC_barrel-like_sf"/>
</dbReference>
<organism evidence="2 4">
    <name type="scientific">Dermabacter vaginalis</name>
    <dbReference type="NCBI Taxonomy" id="1630135"/>
    <lineage>
        <taxon>Bacteria</taxon>
        <taxon>Bacillati</taxon>
        <taxon>Actinomycetota</taxon>
        <taxon>Actinomycetes</taxon>
        <taxon>Micrococcales</taxon>
        <taxon>Dermabacteraceae</taxon>
        <taxon>Dermabacter</taxon>
    </lineage>
</organism>
<evidence type="ECO:0000313" key="2">
    <source>
        <dbReference type="EMBL" id="ANP26800.1"/>
    </source>
</evidence>
<dbReference type="InterPro" id="IPR027275">
    <property type="entry name" value="PRC-brl_dom"/>
</dbReference>
<dbReference type="SUPFAM" id="SSF50346">
    <property type="entry name" value="PRC-barrel domain"/>
    <property type="match status" value="1"/>
</dbReference>
<evidence type="ECO:0000313" key="3">
    <source>
        <dbReference type="EMBL" id="QEU12626.1"/>
    </source>
</evidence>
<dbReference type="STRING" id="1630135.DAD186_02410"/>
<dbReference type="KEGG" id="dva:DAD186_02410"/>
<dbReference type="AlphaFoldDB" id="A0A1B0ZFT3"/>
<name>A0A1B0ZFT3_9MICO</name>
<keyword evidence="5" id="KW-1185">Reference proteome</keyword>
<gene>
    <name evidence="2" type="ORF">DAD186_02410</name>
    <name evidence="3" type="ORF">FOB48_10115</name>
</gene>
<reference evidence="2 4" key="1">
    <citation type="submission" date="2015-06" db="EMBL/GenBank/DDBJ databases">
        <title>Investigation of pathophysiology for high-risk pregnancy and development of treatment modality based on it.</title>
        <authorList>
            <person name="Kim B.-C."/>
            <person name="Lim S."/>
        </authorList>
    </citation>
    <scope>NUCLEOTIDE SEQUENCE [LARGE SCALE GENOMIC DNA]</scope>
    <source>
        <strain evidence="2 4">AD1-86</strain>
    </source>
</reference>
<dbReference type="Proteomes" id="UP000323865">
    <property type="component" value="Chromosome"/>
</dbReference>
<dbReference type="Gene3D" id="3.90.50.10">
    <property type="entry name" value="Photosynthetic Reaction Center, subunit H, domain 2"/>
    <property type="match status" value="1"/>
</dbReference>